<dbReference type="PROSITE" id="PS50097">
    <property type="entry name" value="BTB"/>
    <property type="match status" value="1"/>
</dbReference>
<evidence type="ECO:0000256" key="5">
    <source>
        <dbReference type="ARBA" id="ARBA00022679"/>
    </source>
</evidence>
<dbReference type="FunFam" id="3.40.1010.10:FF:000006">
    <property type="entry name" value="Siroheme synthase, putative"/>
    <property type="match status" value="1"/>
</dbReference>
<dbReference type="InterPro" id="IPR011333">
    <property type="entry name" value="SKP1/BTB/POZ_sf"/>
</dbReference>
<dbReference type="Proteomes" id="UP000439903">
    <property type="component" value="Unassembled WGS sequence"/>
</dbReference>
<dbReference type="SMART" id="SM00225">
    <property type="entry name" value="BTB"/>
    <property type="match status" value="1"/>
</dbReference>
<dbReference type="EC" id="2.1.1.107" evidence="2"/>
<dbReference type="InterPro" id="IPR006366">
    <property type="entry name" value="CobA/CysG_C"/>
</dbReference>
<dbReference type="InterPro" id="IPR050161">
    <property type="entry name" value="Siro_Cobalamin_biosynth"/>
</dbReference>
<dbReference type="Pfam" id="PF00590">
    <property type="entry name" value="TP_methylase"/>
    <property type="match status" value="1"/>
</dbReference>
<evidence type="ECO:0000313" key="12">
    <source>
        <dbReference type="EMBL" id="KAF0383483.1"/>
    </source>
</evidence>
<evidence type="ECO:0000256" key="10">
    <source>
        <dbReference type="ARBA" id="ARBA00055636"/>
    </source>
</evidence>
<keyword evidence="4" id="KW-0028">Amino-acid biosynthesis</keyword>
<organism evidence="12 13">
    <name type="scientific">Gigaspora margarita</name>
    <dbReference type="NCBI Taxonomy" id="4874"/>
    <lineage>
        <taxon>Eukaryota</taxon>
        <taxon>Fungi</taxon>
        <taxon>Fungi incertae sedis</taxon>
        <taxon>Mucoromycota</taxon>
        <taxon>Glomeromycotina</taxon>
        <taxon>Glomeromycetes</taxon>
        <taxon>Diversisporales</taxon>
        <taxon>Gigasporaceae</taxon>
        <taxon>Gigaspora</taxon>
    </lineage>
</organism>
<dbReference type="InterPro" id="IPR014777">
    <property type="entry name" value="4pyrrole_Mease_sub1"/>
</dbReference>
<sequence length="396" mass="43923">MSSNNLLLSFSNKIGKLLEDLDFEFNTIIRTGNDSNIKCFKAHSLILKAMSPYFRAALSNKHVVKDGNWTYLEQPNFSPSTFDVILKFMYTGTISIEKRDNAEIVDLLETAQELGLHELADMLRDHLIQCREKIPKEEVNTNLVPHMNGSTEVRSTKKRGRIRLVGAGPGDPNLLTRAAFQAMHEADIILTDKLVPDEVLKLIPPQTEILISPKKFCADANAAQEELNRLGLDALNQGKDVVRLKQGDPFLFGRGGEEFLFYRSNGYTPQVIPGISSCMSAPLLGNIPVTHRGVASQFLVCTGTGKQNTLPEIPSYHHSRTTVFLMACHRIKQITQDLMNDGKYPPECPCAVIERASCKDQKVIRGTVGTIAEILEQVGHKPPGTLVIGWSCLTLV</sequence>
<dbReference type="Gene3D" id="3.40.1010.10">
    <property type="entry name" value="Cobalt-precorrin-4 Transmethylase, Domain 1"/>
    <property type="match status" value="1"/>
</dbReference>
<accession>A0A8H3X0Q0</accession>
<dbReference type="InterPro" id="IPR035996">
    <property type="entry name" value="4pyrrol_Methylase_sf"/>
</dbReference>
<evidence type="ECO:0000256" key="2">
    <source>
        <dbReference type="ARBA" id="ARBA00012162"/>
    </source>
</evidence>
<evidence type="ECO:0000256" key="7">
    <source>
        <dbReference type="ARBA" id="ARBA00023167"/>
    </source>
</evidence>
<dbReference type="FunFam" id="3.30.950.10:FF:000005">
    <property type="entry name" value="Uroporphyrin-III c-methyltransferase, putative"/>
    <property type="match status" value="1"/>
</dbReference>
<dbReference type="AlphaFoldDB" id="A0A8H3X0Q0"/>
<keyword evidence="3" id="KW-0489">Methyltransferase</keyword>
<name>A0A8H3X0Q0_GIGMA</name>
<evidence type="ECO:0000256" key="6">
    <source>
        <dbReference type="ARBA" id="ARBA00022691"/>
    </source>
</evidence>
<gene>
    <name evidence="12" type="ORF">F8M41_011723</name>
</gene>
<proteinExistence type="inferred from homology"/>
<evidence type="ECO:0000256" key="8">
    <source>
        <dbReference type="ARBA" id="ARBA00023244"/>
    </source>
</evidence>
<dbReference type="EMBL" id="WTPW01002396">
    <property type="protein sequence ID" value="KAF0383483.1"/>
    <property type="molecule type" value="Genomic_DNA"/>
</dbReference>
<dbReference type="NCBIfam" id="TIGR01469">
    <property type="entry name" value="cobA_cysG_Cterm"/>
    <property type="match status" value="1"/>
</dbReference>
<keyword evidence="6" id="KW-0949">S-adenosyl-L-methionine</keyword>
<dbReference type="OrthoDB" id="508204at2759"/>
<protein>
    <recommendedName>
        <fullName evidence="2">uroporphyrinogen-III C-methyltransferase</fullName>
        <ecNumber evidence="2">2.1.1.107</ecNumber>
    </recommendedName>
</protein>
<dbReference type="SUPFAM" id="SSF53790">
    <property type="entry name" value="Tetrapyrrole methylase"/>
    <property type="match status" value="1"/>
</dbReference>
<feature type="domain" description="BTB" evidence="11">
    <location>
        <begin position="25"/>
        <end position="98"/>
    </location>
</feature>
<evidence type="ECO:0000256" key="1">
    <source>
        <dbReference type="ARBA" id="ARBA00005879"/>
    </source>
</evidence>
<reference evidence="12 13" key="1">
    <citation type="journal article" date="2019" name="Environ. Microbiol.">
        <title>At the nexus of three kingdoms: the genome of the mycorrhizal fungus Gigaspora margarita provides insights into plant, endobacterial and fungal interactions.</title>
        <authorList>
            <person name="Venice F."/>
            <person name="Ghignone S."/>
            <person name="Salvioli di Fossalunga A."/>
            <person name="Amselem J."/>
            <person name="Novero M."/>
            <person name="Xianan X."/>
            <person name="Sedzielewska Toro K."/>
            <person name="Morin E."/>
            <person name="Lipzen A."/>
            <person name="Grigoriev I.V."/>
            <person name="Henrissat B."/>
            <person name="Martin F.M."/>
            <person name="Bonfante P."/>
        </authorList>
    </citation>
    <scope>NUCLEOTIDE SEQUENCE [LARGE SCALE GENOMIC DNA]</scope>
    <source>
        <strain evidence="12 13">BEG34</strain>
    </source>
</reference>
<keyword evidence="7" id="KW-0486">Methionine biosynthesis</keyword>
<dbReference type="GO" id="GO:0032259">
    <property type="term" value="P:methylation"/>
    <property type="evidence" value="ECO:0007669"/>
    <property type="project" value="UniProtKB-KW"/>
</dbReference>
<dbReference type="GO" id="GO:0009086">
    <property type="term" value="P:methionine biosynthetic process"/>
    <property type="evidence" value="ECO:0007669"/>
    <property type="project" value="UniProtKB-KW"/>
</dbReference>
<dbReference type="Gene3D" id="3.30.950.10">
    <property type="entry name" value="Methyltransferase, Cobalt-precorrin-4 Transmethylase, Domain 2"/>
    <property type="match status" value="1"/>
</dbReference>
<dbReference type="NCBIfam" id="NF004790">
    <property type="entry name" value="PRK06136.1"/>
    <property type="match status" value="1"/>
</dbReference>
<evidence type="ECO:0000256" key="9">
    <source>
        <dbReference type="ARBA" id="ARBA00052360"/>
    </source>
</evidence>
<keyword evidence="8" id="KW-0627">Porphyrin biosynthesis</keyword>
<evidence type="ECO:0000259" key="11">
    <source>
        <dbReference type="PROSITE" id="PS50097"/>
    </source>
</evidence>
<dbReference type="InterPro" id="IPR000878">
    <property type="entry name" value="4pyrrol_Mease"/>
</dbReference>
<dbReference type="Gene3D" id="3.30.710.10">
    <property type="entry name" value="Potassium Channel Kv1.1, Chain A"/>
    <property type="match status" value="1"/>
</dbReference>
<evidence type="ECO:0000313" key="13">
    <source>
        <dbReference type="Proteomes" id="UP000439903"/>
    </source>
</evidence>
<dbReference type="SUPFAM" id="SSF54695">
    <property type="entry name" value="POZ domain"/>
    <property type="match status" value="1"/>
</dbReference>
<dbReference type="InterPro" id="IPR014776">
    <property type="entry name" value="4pyrrole_Mease_sub2"/>
</dbReference>
<dbReference type="PANTHER" id="PTHR45790:SF6">
    <property type="entry name" value="UROPORPHYRINOGEN-III C-METHYLTRANSFERASE"/>
    <property type="match status" value="1"/>
</dbReference>
<dbReference type="Pfam" id="PF00651">
    <property type="entry name" value="BTB"/>
    <property type="match status" value="1"/>
</dbReference>
<dbReference type="CDD" id="cd18186">
    <property type="entry name" value="BTB_POZ_ZBTB_KLHL-like"/>
    <property type="match status" value="1"/>
</dbReference>
<comment type="function">
    <text evidence="10">Siroheme synthase involved in methionine biosynthesis.</text>
</comment>
<keyword evidence="13" id="KW-1185">Reference proteome</keyword>
<keyword evidence="5" id="KW-0808">Transferase</keyword>
<comment type="catalytic activity">
    <reaction evidence="9">
        <text>uroporphyrinogen III + 2 S-adenosyl-L-methionine = precorrin-2 + 2 S-adenosyl-L-homocysteine + H(+)</text>
        <dbReference type="Rhea" id="RHEA:32459"/>
        <dbReference type="ChEBI" id="CHEBI:15378"/>
        <dbReference type="ChEBI" id="CHEBI:57308"/>
        <dbReference type="ChEBI" id="CHEBI:57856"/>
        <dbReference type="ChEBI" id="CHEBI:58827"/>
        <dbReference type="ChEBI" id="CHEBI:59789"/>
        <dbReference type="EC" id="2.1.1.107"/>
    </reaction>
</comment>
<evidence type="ECO:0000256" key="3">
    <source>
        <dbReference type="ARBA" id="ARBA00022603"/>
    </source>
</evidence>
<comment type="caution">
    <text evidence="12">The sequence shown here is derived from an EMBL/GenBank/DDBJ whole genome shotgun (WGS) entry which is preliminary data.</text>
</comment>
<evidence type="ECO:0000256" key="4">
    <source>
        <dbReference type="ARBA" id="ARBA00022605"/>
    </source>
</evidence>
<dbReference type="GO" id="GO:0004851">
    <property type="term" value="F:uroporphyrin-III C-methyltransferase activity"/>
    <property type="evidence" value="ECO:0007669"/>
    <property type="project" value="UniProtKB-EC"/>
</dbReference>
<dbReference type="PANTHER" id="PTHR45790">
    <property type="entry name" value="SIROHEME SYNTHASE-RELATED"/>
    <property type="match status" value="1"/>
</dbReference>
<dbReference type="CDD" id="cd11642">
    <property type="entry name" value="SUMT"/>
    <property type="match status" value="1"/>
</dbReference>
<comment type="similarity">
    <text evidence="1">Belongs to the precorrin methyltransferase family.</text>
</comment>
<dbReference type="GO" id="GO:0019354">
    <property type="term" value="P:siroheme biosynthetic process"/>
    <property type="evidence" value="ECO:0007669"/>
    <property type="project" value="InterPro"/>
</dbReference>
<dbReference type="InterPro" id="IPR000210">
    <property type="entry name" value="BTB/POZ_dom"/>
</dbReference>